<dbReference type="GO" id="GO:0030182">
    <property type="term" value="P:neuron differentiation"/>
    <property type="evidence" value="ECO:0007669"/>
    <property type="project" value="TreeGrafter"/>
</dbReference>
<dbReference type="GO" id="GO:0005634">
    <property type="term" value="C:nucleus"/>
    <property type="evidence" value="ECO:0007669"/>
    <property type="project" value="UniProtKB-SubCell"/>
</dbReference>
<evidence type="ECO:0000256" key="5">
    <source>
        <dbReference type="ARBA" id="ARBA00022833"/>
    </source>
</evidence>
<name>A0AAV7J9E5_COTGL</name>
<protein>
    <recommendedName>
        <fullName evidence="11">C2H2-type domain-containing protein</fullName>
    </recommendedName>
</protein>
<evidence type="ECO:0000313" key="12">
    <source>
        <dbReference type="EMBL" id="KAH0568982.1"/>
    </source>
</evidence>
<dbReference type="FunFam" id="3.30.160.60:FF:001896">
    <property type="entry name" value="insulinoma-associated protein 1b"/>
    <property type="match status" value="1"/>
</dbReference>
<dbReference type="PROSITE" id="PS50157">
    <property type="entry name" value="ZINC_FINGER_C2H2_2"/>
    <property type="match status" value="2"/>
</dbReference>
<evidence type="ECO:0000313" key="13">
    <source>
        <dbReference type="Proteomes" id="UP000826195"/>
    </source>
</evidence>
<keyword evidence="5" id="KW-0862">Zinc</keyword>
<dbReference type="InterPro" id="IPR013087">
    <property type="entry name" value="Znf_C2H2_type"/>
</dbReference>
<dbReference type="SMART" id="SM00355">
    <property type="entry name" value="ZnF_C2H2"/>
    <property type="match status" value="3"/>
</dbReference>
<feature type="compositionally biased region" description="Low complexity" evidence="10">
    <location>
        <begin position="84"/>
        <end position="100"/>
    </location>
</feature>
<keyword evidence="3" id="KW-0677">Repeat</keyword>
<keyword evidence="2" id="KW-0479">Metal-binding</keyword>
<dbReference type="PANTHER" id="PTHR15065">
    <property type="entry name" value="INSULINOMA-ASSOCIATED 1"/>
    <property type="match status" value="1"/>
</dbReference>
<sequence length="506" mass="55719">MMKCTRRRALKGGGTTNENLVTKKIVGGASDYTALPRSFLAPPGLCYLGGYYGETVHPYSPVSRFASLENSYLPEHLAVENPVARPSLPASPSPLDLSLKPPAPQTPATDDSETIEVDDVEDRPYPSSEDSYEQLREKRFHDWERFAVDDQQQQQQQQQQQRAYQFYDELRARPTSQDPVYSEIYQSPSSSPSPSQKLLLTSPNTLRSMQTYQQQLLLTPQHHLQGVHAPMTPPSTPSPPQCPRRRPREDPSGSITTPKSSTSTSSEKISRPKKKHARRLKFDEDTSSPVSGTVILGPDEAVVTGDIDPAFNVVEVTEEARAELAKIENRLGPYQCKLCRHLHEDAFQLAQHRCSRIAHVEYRCPECDKRFSCPANLASHRRWHKPRAPVGDHGSAVSGAGNSAVQEIGCNKCDAKFTKQSALRKHFAAQHPDNNNVLIVNNRNSNSIDNGSNGNFGNNIVSSSNSNSSSSSSSNENVCMETGTALASKSLAVMQLASGPLSNEMP</sequence>
<dbReference type="SUPFAM" id="SSF57667">
    <property type="entry name" value="beta-beta-alpha zinc fingers"/>
    <property type="match status" value="1"/>
</dbReference>
<dbReference type="InterPro" id="IPR042972">
    <property type="entry name" value="INSM1/2"/>
</dbReference>
<reference evidence="12 13" key="1">
    <citation type="journal article" date="2021" name="J. Hered.">
        <title>A chromosome-level genome assembly of the parasitoid wasp, Cotesia glomerata (Hymenoptera: Braconidae).</title>
        <authorList>
            <person name="Pinto B.J."/>
            <person name="Weis J.J."/>
            <person name="Gamble T."/>
            <person name="Ode P.J."/>
            <person name="Paul R."/>
            <person name="Zaspel J.M."/>
        </authorList>
    </citation>
    <scope>NUCLEOTIDE SEQUENCE [LARGE SCALE GENOMIC DNA]</scope>
    <source>
        <strain evidence="12">CgM1</strain>
    </source>
</reference>
<feature type="domain" description="C2H2-type" evidence="11">
    <location>
        <begin position="362"/>
        <end position="389"/>
    </location>
</feature>
<comment type="subcellular location">
    <subcellularLocation>
        <location evidence="1">Nucleus</location>
    </subcellularLocation>
</comment>
<evidence type="ECO:0000256" key="4">
    <source>
        <dbReference type="ARBA" id="ARBA00022771"/>
    </source>
</evidence>
<dbReference type="GO" id="GO:0000978">
    <property type="term" value="F:RNA polymerase II cis-regulatory region sequence-specific DNA binding"/>
    <property type="evidence" value="ECO:0007669"/>
    <property type="project" value="TreeGrafter"/>
</dbReference>
<dbReference type="Gene3D" id="3.30.160.60">
    <property type="entry name" value="Classic Zinc Finger"/>
    <property type="match status" value="1"/>
</dbReference>
<keyword evidence="13" id="KW-1185">Reference proteome</keyword>
<accession>A0AAV7J9E5</accession>
<feature type="compositionally biased region" description="Low complexity" evidence="10">
    <location>
        <begin position="252"/>
        <end position="267"/>
    </location>
</feature>
<evidence type="ECO:0000256" key="3">
    <source>
        <dbReference type="ARBA" id="ARBA00022737"/>
    </source>
</evidence>
<feature type="region of interest" description="Disordered" evidence="10">
    <location>
        <begin position="84"/>
        <end position="134"/>
    </location>
</feature>
<feature type="domain" description="C2H2-type" evidence="11">
    <location>
        <begin position="408"/>
        <end position="436"/>
    </location>
</feature>
<comment type="caution">
    <text evidence="12">The sequence shown here is derived from an EMBL/GenBank/DDBJ whole genome shotgun (WGS) entry which is preliminary data.</text>
</comment>
<evidence type="ECO:0000256" key="10">
    <source>
        <dbReference type="SAM" id="MobiDB-lite"/>
    </source>
</evidence>
<feature type="region of interest" description="Disordered" evidence="10">
    <location>
        <begin position="226"/>
        <end position="293"/>
    </location>
</feature>
<dbReference type="InterPro" id="IPR036236">
    <property type="entry name" value="Znf_C2H2_sf"/>
</dbReference>
<evidence type="ECO:0000256" key="9">
    <source>
        <dbReference type="PROSITE-ProRule" id="PRU00042"/>
    </source>
</evidence>
<evidence type="ECO:0000256" key="1">
    <source>
        <dbReference type="ARBA" id="ARBA00004123"/>
    </source>
</evidence>
<evidence type="ECO:0000256" key="8">
    <source>
        <dbReference type="ARBA" id="ARBA00023242"/>
    </source>
</evidence>
<gene>
    <name evidence="12" type="ORF">KQX54_021681</name>
</gene>
<dbReference type="PANTHER" id="PTHR15065:SF4">
    <property type="entry name" value="LD18634P"/>
    <property type="match status" value="1"/>
</dbReference>
<proteinExistence type="predicted"/>
<dbReference type="GO" id="GO:0010564">
    <property type="term" value="P:regulation of cell cycle process"/>
    <property type="evidence" value="ECO:0007669"/>
    <property type="project" value="TreeGrafter"/>
</dbReference>
<evidence type="ECO:0000256" key="7">
    <source>
        <dbReference type="ARBA" id="ARBA00023163"/>
    </source>
</evidence>
<dbReference type="EMBL" id="JAHXZJ010000001">
    <property type="protein sequence ID" value="KAH0568982.1"/>
    <property type="molecule type" value="Genomic_DNA"/>
</dbReference>
<dbReference type="GO" id="GO:0008270">
    <property type="term" value="F:zinc ion binding"/>
    <property type="evidence" value="ECO:0007669"/>
    <property type="project" value="UniProtKB-KW"/>
</dbReference>
<evidence type="ECO:0000256" key="2">
    <source>
        <dbReference type="ARBA" id="ARBA00022723"/>
    </source>
</evidence>
<keyword evidence="6" id="KW-0805">Transcription regulation</keyword>
<feature type="compositionally biased region" description="Acidic residues" evidence="10">
    <location>
        <begin position="110"/>
        <end position="121"/>
    </location>
</feature>
<feature type="compositionally biased region" description="Pro residues" evidence="10">
    <location>
        <begin position="231"/>
        <end position="242"/>
    </location>
</feature>
<organism evidence="12 13">
    <name type="scientific">Cotesia glomerata</name>
    <name type="common">Lepidopteran parasitic wasp</name>
    <name type="synonym">Apanteles glomeratus</name>
    <dbReference type="NCBI Taxonomy" id="32391"/>
    <lineage>
        <taxon>Eukaryota</taxon>
        <taxon>Metazoa</taxon>
        <taxon>Ecdysozoa</taxon>
        <taxon>Arthropoda</taxon>
        <taxon>Hexapoda</taxon>
        <taxon>Insecta</taxon>
        <taxon>Pterygota</taxon>
        <taxon>Neoptera</taxon>
        <taxon>Endopterygota</taxon>
        <taxon>Hymenoptera</taxon>
        <taxon>Apocrita</taxon>
        <taxon>Ichneumonoidea</taxon>
        <taxon>Braconidae</taxon>
        <taxon>Microgastrinae</taxon>
        <taxon>Cotesia</taxon>
    </lineage>
</organism>
<keyword evidence="7" id="KW-0804">Transcription</keyword>
<keyword evidence="8" id="KW-0539">Nucleus</keyword>
<dbReference type="PROSITE" id="PS00028">
    <property type="entry name" value="ZINC_FINGER_C2H2_1"/>
    <property type="match status" value="2"/>
</dbReference>
<dbReference type="GO" id="GO:0017053">
    <property type="term" value="C:transcription repressor complex"/>
    <property type="evidence" value="ECO:0007669"/>
    <property type="project" value="TreeGrafter"/>
</dbReference>
<evidence type="ECO:0000256" key="6">
    <source>
        <dbReference type="ARBA" id="ARBA00023015"/>
    </source>
</evidence>
<dbReference type="AlphaFoldDB" id="A0AAV7J9E5"/>
<keyword evidence="4 9" id="KW-0863">Zinc-finger</keyword>
<dbReference type="GO" id="GO:0001227">
    <property type="term" value="F:DNA-binding transcription repressor activity, RNA polymerase II-specific"/>
    <property type="evidence" value="ECO:0007669"/>
    <property type="project" value="TreeGrafter"/>
</dbReference>
<dbReference type="Proteomes" id="UP000826195">
    <property type="component" value="Unassembled WGS sequence"/>
</dbReference>
<evidence type="ECO:0000259" key="11">
    <source>
        <dbReference type="PROSITE" id="PS50157"/>
    </source>
</evidence>